<organism evidence="1 2">
    <name type="scientific">Solitalea longa</name>
    <dbReference type="NCBI Taxonomy" id="2079460"/>
    <lineage>
        <taxon>Bacteria</taxon>
        <taxon>Pseudomonadati</taxon>
        <taxon>Bacteroidota</taxon>
        <taxon>Sphingobacteriia</taxon>
        <taxon>Sphingobacteriales</taxon>
        <taxon>Sphingobacteriaceae</taxon>
        <taxon>Solitalea</taxon>
    </lineage>
</organism>
<evidence type="ECO:0000313" key="1">
    <source>
        <dbReference type="EMBL" id="POY35382.1"/>
    </source>
</evidence>
<dbReference type="OrthoDB" id="983143at2"/>
<accession>A0A2S4ZZI6</accession>
<dbReference type="Proteomes" id="UP000236893">
    <property type="component" value="Unassembled WGS sequence"/>
</dbReference>
<sequence>MFRGRSLPYHLNFISIFCILFFLSTFTYAQSTIIKGKVTDAKTGEPIAGVSISLLNTKIGSTTNENGFYSIVTSSSSIQLQFSFLGYKTVTKKATPGTIQTINVKMVSDAQMLTETEVRASKKLPYKNKDNPAVALIKKVIENKPINQPKNYESIEYEKYEKLVFSLSDLPQKVLDKKLLSPMKFLFENKDTLKIKGKTIYPMYMEEKISDNFYSKKLKKTKTVIKAKQQVDISKYVDQNGVSVYMNRMYADIDIYANNIFIVTNQFLSPIADNAQDSYKFFITDTIKTVEGDLVELSFTPRVKGNMMFEGNLYVTLDGRYAIKKVEMNLNKDVNLNWVRSLAINLTYSQDSLCHYYLSSSHVLSDFGFLKNKGIGVVGERTISFKDYVIDHPREDSYYNVDTVVIAANSTSQSENYWKENRIDSLSPTESKVYYNMDTLQTVPRFKSMVRITNFLITGYHSFGKFEMGPASTFFSFNELEGSRFKFGGRTLPAFNRTWYFEGYGAYGLKDEKWKYSTSVAYSLNHKSIYKFLNNYLKVGIESTAIIPGQALELSQSDGFLLSFKRGEDNKWLYTSAYKFNYVREFNNHFSYDFGFRRTEQSPALDLHYLVINDGVQTEVENLTTTDLSLRLRWAPHEQMIEGKSYRTQIPNKFPILSAKFTVGIKDFFGGDYNYQSLSGSITKRFYLSQVGYTDIALESRWVFGQVPFPLLNLVPANQTYIYSQRSFNLMNFMEFVTDHSVNVYLDHTFNGYLLNKVPLLKKLKLREFISAKMAFGALRSENDPSLHPELYQFPVNPNGIPYTYALNNTPYVELGAGIGNIFKLFRVDFIKRLTYLDNPDVASFGIRAAYIFDF</sequence>
<evidence type="ECO:0000313" key="2">
    <source>
        <dbReference type="Proteomes" id="UP000236893"/>
    </source>
</evidence>
<dbReference type="Gene3D" id="2.60.40.1120">
    <property type="entry name" value="Carboxypeptidase-like, regulatory domain"/>
    <property type="match status" value="1"/>
</dbReference>
<name>A0A2S4ZZI6_9SPHI</name>
<dbReference type="RefSeq" id="WP_103789987.1">
    <property type="nucleotide sequence ID" value="NZ_PQVF01000011.1"/>
</dbReference>
<comment type="caution">
    <text evidence="1">The sequence shown here is derived from an EMBL/GenBank/DDBJ whole genome shotgun (WGS) entry which is preliminary data.</text>
</comment>
<dbReference type="Pfam" id="PF13715">
    <property type="entry name" value="CarbopepD_reg_2"/>
    <property type="match status" value="1"/>
</dbReference>
<gene>
    <name evidence="1" type="ORF">C3K47_15065</name>
</gene>
<dbReference type="EMBL" id="PQVF01000011">
    <property type="protein sequence ID" value="POY35382.1"/>
    <property type="molecule type" value="Genomic_DNA"/>
</dbReference>
<dbReference type="InterPro" id="IPR043741">
    <property type="entry name" value="DUF5686"/>
</dbReference>
<protein>
    <recommendedName>
        <fullName evidence="3">Carboxypeptidase-like regulatory domain-containing protein</fullName>
    </recommendedName>
</protein>
<dbReference type="AlphaFoldDB" id="A0A2S4ZZI6"/>
<evidence type="ECO:0008006" key="3">
    <source>
        <dbReference type="Google" id="ProtNLM"/>
    </source>
</evidence>
<dbReference type="Pfam" id="PF18939">
    <property type="entry name" value="DUF5686"/>
    <property type="match status" value="1"/>
</dbReference>
<reference evidence="1 2" key="1">
    <citation type="submission" date="2018-01" db="EMBL/GenBank/DDBJ databases">
        <authorList>
            <person name="Gaut B.S."/>
            <person name="Morton B.R."/>
            <person name="Clegg M.T."/>
            <person name="Duvall M.R."/>
        </authorList>
    </citation>
    <scope>NUCLEOTIDE SEQUENCE [LARGE SCALE GENOMIC DNA]</scope>
    <source>
        <strain evidence="1 2">HR-AV</strain>
    </source>
</reference>
<keyword evidence="2" id="KW-1185">Reference proteome</keyword>
<proteinExistence type="predicted"/>
<dbReference type="InterPro" id="IPR008969">
    <property type="entry name" value="CarboxyPept-like_regulatory"/>
</dbReference>
<dbReference type="SUPFAM" id="SSF49464">
    <property type="entry name" value="Carboxypeptidase regulatory domain-like"/>
    <property type="match status" value="1"/>
</dbReference>